<comment type="caution">
    <text evidence="1">The sequence shown here is derived from an EMBL/GenBank/DDBJ whole genome shotgun (WGS) entry which is preliminary data.</text>
</comment>
<name>A0A4R8GVS3_9FIRM</name>
<keyword evidence="2" id="KW-1185">Reference proteome</keyword>
<dbReference type="RefSeq" id="WP_166667958.1">
    <property type="nucleotide sequence ID" value="NZ_SOEG01000020.1"/>
</dbReference>
<organism evidence="1 2">
    <name type="scientific">Orenia marismortui</name>
    <dbReference type="NCBI Taxonomy" id="46469"/>
    <lineage>
        <taxon>Bacteria</taxon>
        <taxon>Bacillati</taxon>
        <taxon>Bacillota</taxon>
        <taxon>Clostridia</taxon>
        <taxon>Halanaerobiales</taxon>
        <taxon>Halobacteroidaceae</taxon>
        <taxon>Orenia</taxon>
    </lineage>
</organism>
<dbReference type="Proteomes" id="UP000295832">
    <property type="component" value="Unassembled WGS sequence"/>
</dbReference>
<dbReference type="AlphaFoldDB" id="A0A4R8GVS3"/>
<evidence type="ECO:0000313" key="2">
    <source>
        <dbReference type="Proteomes" id="UP000295832"/>
    </source>
</evidence>
<protein>
    <submittedName>
        <fullName evidence="1">Uncharacterized protein</fullName>
    </submittedName>
</protein>
<dbReference type="EMBL" id="SOEG01000020">
    <property type="protein sequence ID" value="TDX49121.1"/>
    <property type="molecule type" value="Genomic_DNA"/>
</dbReference>
<evidence type="ECO:0000313" key="1">
    <source>
        <dbReference type="EMBL" id="TDX49121.1"/>
    </source>
</evidence>
<gene>
    <name evidence="1" type="ORF">C7959_12015</name>
</gene>
<accession>A0A4R8GVS3</accession>
<reference evidence="1 2" key="1">
    <citation type="submission" date="2019-03" db="EMBL/GenBank/DDBJ databases">
        <title>Subsurface microbial communities from deep shales in Ohio and West Virginia, USA.</title>
        <authorList>
            <person name="Wrighton K."/>
        </authorList>
    </citation>
    <scope>NUCLEOTIDE SEQUENCE [LARGE SCALE GENOMIC DNA]</scope>
    <source>
        <strain evidence="1 2">MSL 6dP</strain>
    </source>
</reference>
<sequence length="54" mass="6380">MAKDYSRVSIGGEWFYYIDSEDVKVFGEVKTIYKVENIAGEEQMFLEDYVDGWE</sequence>
<proteinExistence type="predicted"/>